<evidence type="ECO:0000256" key="5">
    <source>
        <dbReference type="PIRSR" id="PIRSR005700-1"/>
    </source>
</evidence>
<keyword evidence="2 4" id="KW-0378">Hydrolase</keyword>
<evidence type="ECO:0000256" key="4">
    <source>
        <dbReference type="PIRNR" id="PIRNR005700"/>
    </source>
</evidence>
<dbReference type="PANTHER" id="PTHR10363">
    <property type="entry name" value="BLEOMYCIN HYDROLASE"/>
    <property type="match status" value="1"/>
</dbReference>
<evidence type="ECO:0000256" key="2">
    <source>
        <dbReference type="ARBA" id="ARBA00022801"/>
    </source>
</evidence>
<dbReference type="KEGG" id="pfre:RM25_0598"/>
<feature type="active site" evidence="5">
    <location>
        <position position="116"/>
    </location>
</feature>
<accession>A0A0B7NZP8</accession>
<evidence type="ECO:0000256" key="1">
    <source>
        <dbReference type="ARBA" id="ARBA00022670"/>
    </source>
</evidence>
<dbReference type="Gene3D" id="3.90.70.10">
    <property type="entry name" value="Cysteine proteinases"/>
    <property type="match status" value="1"/>
</dbReference>
<keyword evidence="3 4" id="KW-0788">Thiol protease</keyword>
<name>A0A0B7NZP8_PROFF</name>
<sequence>MSENTDRAKTPTTKPKGAAAQPTGQPSQADELLATTAVEGSLAALDEARVLDPSWADTAAKDFLGHSAARVMGNAVATTDVEKLSLDRTVVTSIDSSMSDLIKDAAITDQKRSGRCWAFAGLNVLRAAAIKQLEVPDFEFSQNFIFFYSKLEKANWFLAQMIADADRRLDDREVAELLASPIGDGGWWPEFTFLVSKYGLVPKYAMPDTDSAANSAAMNKHLSELLRRATLRLRRAIEMDDDPDAVRLETMDAAFRMLATHLGVPPTEFVWQYRNKDGDFTRVGTLTPREFAEKYMPDPDVWAVVAHDPRPEISLHTLYGIDRSNRAVGARTANHVTAELEVLKDAAIAAVKAGQPVWFACDVKAQFDKDLGVWDAHLHDYEGVYGVDLAMDKAERLTTRSSAPTHAMCLTGVDLVDGEPRRWRVENSWGDTVGEKGYWTMNDSWFDEYVYQVVVPVTDLPEDVRAALDTEPTILPSWDPLA</sequence>
<dbReference type="GO" id="GO:0006508">
    <property type="term" value="P:proteolysis"/>
    <property type="evidence" value="ECO:0007669"/>
    <property type="project" value="UniProtKB-KW"/>
</dbReference>
<dbReference type="RefSeq" id="WP_196482626.1">
    <property type="nucleotide sequence ID" value="NZ_CP010341.1"/>
</dbReference>
<dbReference type="PATRIC" id="fig|66712.6.peg.621"/>
<dbReference type="AlphaFoldDB" id="A0A0B7NZP8"/>
<protein>
    <recommendedName>
        <fullName evidence="4">Aminopeptidase</fullName>
    </recommendedName>
</protein>
<dbReference type="EMBL" id="LM676427">
    <property type="protein sequence ID" value="CEP26929.1"/>
    <property type="molecule type" value="Genomic_DNA"/>
</dbReference>
<dbReference type="GO" id="GO:0009636">
    <property type="term" value="P:response to toxic substance"/>
    <property type="evidence" value="ECO:0007669"/>
    <property type="project" value="TreeGrafter"/>
</dbReference>
<dbReference type="GeneID" id="61222659"/>
<dbReference type="GO" id="GO:0043418">
    <property type="term" value="P:homocysteine catabolic process"/>
    <property type="evidence" value="ECO:0007669"/>
    <property type="project" value="TreeGrafter"/>
</dbReference>
<gene>
    <name evidence="7" type="primary">pepC</name>
    <name evidence="7" type="ORF">PFCIRM138_10975</name>
</gene>
<dbReference type="SUPFAM" id="SSF54001">
    <property type="entry name" value="Cysteine proteinases"/>
    <property type="match status" value="1"/>
</dbReference>
<dbReference type="GO" id="GO:0070005">
    <property type="term" value="F:cysteine-type aminopeptidase activity"/>
    <property type="evidence" value="ECO:0007669"/>
    <property type="project" value="InterPro"/>
</dbReference>
<comment type="similarity">
    <text evidence="4">Belongs to the peptidase C1 family.</text>
</comment>
<keyword evidence="4 7" id="KW-0031">Aminopeptidase</keyword>
<dbReference type="InterPro" id="IPR038765">
    <property type="entry name" value="Papain-like_cys_pep_sf"/>
</dbReference>
<feature type="active site" evidence="5">
    <location>
        <position position="406"/>
    </location>
</feature>
<dbReference type="InterPro" id="IPR004134">
    <property type="entry name" value="Peptidase_C1B"/>
</dbReference>
<organism evidence="7">
    <name type="scientific">Propionibacterium freudenreichii subsp. freudenreichii</name>
    <dbReference type="NCBI Taxonomy" id="66712"/>
    <lineage>
        <taxon>Bacteria</taxon>
        <taxon>Bacillati</taxon>
        <taxon>Actinomycetota</taxon>
        <taxon>Actinomycetes</taxon>
        <taxon>Propionibacteriales</taxon>
        <taxon>Propionibacteriaceae</taxon>
        <taxon>Propionibacterium</taxon>
    </lineage>
</organism>
<proteinExistence type="inferred from homology"/>
<feature type="active site" evidence="5">
    <location>
        <position position="427"/>
    </location>
</feature>
<dbReference type="GO" id="GO:0005737">
    <property type="term" value="C:cytoplasm"/>
    <property type="evidence" value="ECO:0007669"/>
    <property type="project" value="TreeGrafter"/>
</dbReference>
<dbReference type="PANTHER" id="PTHR10363:SF2">
    <property type="entry name" value="BLEOMYCIN HYDROLASE"/>
    <property type="match status" value="1"/>
</dbReference>
<dbReference type="PIRSF" id="PIRSF005700">
    <property type="entry name" value="PepC"/>
    <property type="match status" value="1"/>
</dbReference>
<dbReference type="Pfam" id="PF03051">
    <property type="entry name" value="Peptidase_C1_2"/>
    <property type="match status" value="1"/>
</dbReference>
<dbReference type="CDD" id="cd00585">
    <property type="entry name" value="Peptidase_C1B"/>
    <property type="match status" value="1"/>
</dbReference>
<dbReference type="InterPro" id="IPR000169">
    <property type="entry name" value="Pept_cys_AS"/>
</dbReference>
<feature type="region of interest" description="Disordered" evidence="6">
    <location>
        <begin position="1"/>
        <end position="29"/>
    </location>
</feature>
<evidence type="ECO:0000256" key="6">
    <source>
        <dbReference type="SAM" id="MobiDB-lite"/>
    </source>
</evidence>
<keyword evidence="1 4" id="KW-0645">Protease</keyword>
<evidence type="ECO:0000256" key="3">
    <source>
        <dbReference type="ARBA" id="ARBA00022807"/>
    </source>
</evidence>
<reference evidence="7" key="1">
    <citation type="submission" date="2014-08" db="EMBL/GenBank/DDBJ databases">
        <authorList>
            <person name="Falentin Helene"/>
        </authorList>
    </citation>
    <scope>NUCLEOTIDE SEQUENCE</scope>
</reference>
<evidence type="ECO:0000313" key="7">
    <source>
        <dbReference type="EMBL" id="CEP26929.1"/>
    </source>
</evidence>
<dbReference type="PROSITE" id="PS00139">
    <property type="entry name" value="THIOL_PROTEASE_CYS"/>
    <property type="match status" value="1"/>
</dbReference>